<dbReference type="Proteomes" id="UP000438429">
    <property type="component" value="Unassembled WGS sequence"/>
</dbReference>
<evidence type="ECO:0000313" key="1">
    <source>
        <dbReference type="EMBL" id="KAF0042522.1"/>
    </source>
</evidence>
<gene>
    <name evidence="1" type="ORF">F2P81_006054</name>
</gene>
<comment type="caution">
    <text evidence="1">The sequence shown here is derived from an EMBL/GenBank/DDBJ whole genome shotgun (WGS) entry which is preliminary data.</text>
</comment>
<dbReference type="EMBL" id="VEVO01000005">
    <property type="protein sequence ID" value="KAF0042522.1"/>
    <property type="molecule type" value="Genomic_DNA"/>
</dbReference>
<organism evidence="1 2">
    <name type="scientific">Scophthalmus maximus</name>
    <name type="common">Turbot</name>
    <name type="synonym">Psetta maxima</name>
    <dbReference type="NCBI Taxonomy" id="52904"/>
    <lineage>
        <taxon>Eukaryota</taxon>
        <taxon>Metazoa</taxon>
        <taxon>Chordata</taxon>
        <taxon>Craniata</taxon>
        <taxon>Vertebrata</taxon>
        <taxon>Euteleostomi</taxon>
        <taxon>Actinopterygii</taxon>
        <taxon>Neopterygii</taxon>
        <taxon>Teleostei</taxon>
        <taxon>Neoteleostei</taxon>
        <taxon>Acanthomorphata</taxon>
        <taxon>Carangaria</taxon>
        <taxon>Pleuronectiformes</taxon>
        <taxon>Pleuronectoidei</taxon>
        <taxon>Scophthalmidae</taxon>
        <taxon>Scophthalmus</taxon>
    </lineage>
</organism>
<reference evidence="1 2" key="1">
    <citation type="submission" date="2019-06" db="EMBL/GenBank/DDBJ databases">
        <title>Draft genomes of female and male turbot (Scophthalmus maximus).</title>
        <authorList>
            <person name="Xu H."/>
            <person name="Xu X.-W."/>
            <person name="Shao C."/>
            <person name="Chen S."/>
        </authorList>
    </citation>
    <scope>NUCLEOTIDE SEQUENCE [LARGE SCALE GENOMIC DNA]</scope>
    <source>
        <strain evidence="1">Ysfricsl-2016a</strain>
        <tissue evidence="1">Blood</tissue>
    </source>
</reference>
<proteinExistence type="predicted"/>
<accession>A0A6A4TKH4</accession>
<dbReference type="AlphaFoldDB" id="A0A6A4TKH4"/>
<name>A0A6A4TKH4_SCOMX</name>
<evidence type="ECO:0000313" key="2">
    <source>
        <dbReference type="Proteomes" id="UP000438429"/>
    </source>
</evidence>
<protein>
    <submittedName>
        <fullName evidence="1">Uncharacterized protein</fullName>
    </submittedName>
</protein>
<sequence length="154" mass="17013">MSRGVNGRSLAAAVPGSAGSASIVLVSNSGDFFTAALSSPSTGSAYQPFAYGPRRKVTQTCGQQYYRRSAKHPEQTGMQCNPIQRHVKLPNDVQMAGSVDFCDSETRWRCVIYLVMHVERSVELQRPKRTLDDLKCLKRLVCIRAAIQSGVDRY</sequence>